<feature type="region of interest" description="Disordered" evidence="1">
    <location>
        <begin position="53"/>
        <end position="73"/>
    </location>
</feature>
<dbReference type="Proteomes" id="UP001149400">
    <property type="component" value="Unassembled WGS sequence"/>
</dbReference>
<dbReference type="EMBL" id="JAJUBC010000032">
    <property type="protein sequence ID" value="MDD1795679.1"/>
    <property type="molecule type" value="Genomic_DNA"/>
</dbReference>
<feature type="signal peptide" evidence="2">
    <location>
        <begin position="1"/>
        <end position="19"/>
    </location>
</feature>
<dbReference type="RefSeq" id="WP_274166460.1">
    <property type="nucleotide sequence ID" value="NZ_JAJUBC010000032.1"/>
</dbReference>
<protein>
    <submittedName>
        <fullName evidence="4">DUF4124 domain-containing protein</fullName>
    </submittedName>
</protein>
<feature type="domain" description="DUF4124" evidence="3">
    <location>
        <begin position="12"/>
        <end position="75"/>
    </location>
</feature>
<accession>A0ABT5R5Y4</accession>
<keyword evidence="2" id="KW-0732">Signal</keyword>
<gene>
    <name evidence="4" type="ORF">LRP50_21385</name>
</gene>
<evidence type="ECO:0000259" key="3">
    <source>
        <dbReference type="Pfam" id="PF13511"/>
    </source>
</evidence>
<organism evidence="4 5">
    <name type="scientific">Enterovibrio gelatinilyticus</name>
    <dbReference type="NCBI Taxonomy" id="2899819"/>
    <lineage>
        <taxon>Bacteria</taxon>
        <taxon>Pseudomonadati</taxon>
        <taxon>Pseudomonadota</taxon>
        <taxon>Gammaproteobacteria</taxon>
        <taxon>Vibrionales</taxon>
        <taxon>Vibrionaceae</taxon>
        <taxon>Enterovibrio</taxon>
    </lineage>
</organism>
<proteinExistence type="predicted"/>
<evidence type="ECO:0000313" key="4">
    <source>
        <dbReference type="EMBL" id="MDD1795679.1"/>
    </source>
</evidence>
<feature type="compositionally biased region" description="Pro residues" evidence="1">
    <location>
        <begin position="60"/>
        <end position="72"/>
    </location>
</feature>
<evidence type="ECO:0000256" key="1">
    <source>
        <dbReference type="SAM" id="MobiDB-lite"/>
    </source>
</evidence>
<keyword evidence="5" id="KW-1185">Reference proteome</keyword>
<feature type="chain" id="PRO_5047137662" evidence="2">
    <location>
        <begin position="20"/>
        <end position="181"/>
    </location>
</feature>
<sequence>MRRIWLMLLLGALSNTAHSDEYYRWVDENGTLHLSDSKPEFSVNVEVLIQPNTANTHSPETPPTPPTPPTPDAPAIASHIKLLSPINEATLRNNQGNINIELSTDLPLGKDQRVRAVIDGKPQKPQRNLQIELVNIDRGSHTIKVQLLQDGKVIADSSSVTVFLHRAIQQKAPSKGKPTPR</sequence>
<evidence type="ECO:0000313" key="5">
    <source>
        <dbReference type="Proteomes" id="UP001149400"/>
    </source>
</evidence>
<comment type="caution">
    <text evidence="4">The sequence shown here is derived from an EMBL/GenBank/DDBJ whole genome shotgun (WGS) entry which is preliminary data.</text>
</comment>
<reference evidence="4" key="1">
    <citation type="submission" date="2021-12" db="EMBL/GenBank/DDBJ databases">
        <title>Enterovibrio ZSDZ35 sp. nov. and Enterovibrio ZSDZ42 sp. nov., isolated from coastal seawater in Qingdao.</title>
        <authorList>
            <person name="Zhang P."/>
        </authorList>
    </citation>
    <scope>NUCLEOTIDE SEQUENCE</scope>
    <source>
        <strain evidence="4">ZSDZ42</strain>
    </source>
</reference>
<dbReference type="Pfam" id="PF13511">
    <property type="entry name" value="DUF4124"/>
    <property type="match status" value="1"/>
</dbReference>
<evidence type="ECO:0000256" key="2">
    <source>
        <dbReference type="SAM" id="SignalP"/>
    </source>
</evidence>
<dbReference type="InterPro" id="IPR025392">
    <property type="entry name" value="DUF4124"/>
</dbReference>
<name>A0ABT5R5Y4_9GAMM</name>